<keyword evidence="1" id="KW-0472">Membrane</keyword>
<dbReference type="RefSeq" id="XP_066716556.1">
    <property type="nucleotide sequence ID" value="XM_066857287.1"/>
</dbReference>
<dbReference type="GeneID" id="92090350"/>
<sequence length="388" mass="43267">MAVHNQYPERTEPIETCQVRVSSTLLLVVLACVITKIVICSVLVWRLNHTSLVTPGDAIESFVSSPDPVTFGASTLSLDDSQSLEYTSRRHYRDVRDTDLSLLPMPRRWLGSSRRLRSATSRRIWVQAYYPIFLFLLCLAVGIYNATPVGYAKDFEPSESSDTFDFFGYYQSNLLGTLMIPNLTQLIVSFCYLAINGLYTQLQVEQEWNSYAQAPKPLRVSYPAGEQISTCRLQLSYRYSVPLIAMGTIIHWLFSNSIFLSIIEGVDAFVGSKSSFGVSESATVMTGVTSEALLATFIVSCVVVISPLLFRFRTLKSQMVIGGTNSLVLSAACHVPRPLRTSSESLPKHISPISSNPSANISCRRKHIRRGYVFYAWIRRRGIPGSGI</sequence>
<evidence type="ECO:0000256" key="1">
    <source>
        <dbReference type="SAM" id="Phobius"/>
    </source>
</evidence>
<keyword evidence="1" id="KW-0812">Transmembrane</keyword>
<dbReference type="EMBL" id="JAQQWL010000006">
    <property type="protein sequence ID" value="KAK8069262.1"/>
    <property type="molecule type" value="Genomic_DNA"/>
</dbReference>
<evidence type="ECO:0000313" key="3">
    <source>
        <dbReference type="Proteomes" id="UP001480595"/>
    </source>
</evidence>
<dbReference type="PANTHER" id="PTHR35395:SF1">
    <property type="entry name" value="DUF6536 DOMAIN-CONTAINING PROTEIN"/>
    <property type="match status" value="1"/>
</dbReference>
<keyword evidence="3" id="KW-1185">Reference proteome</keyword>
<gene>
    <name evidence="2" type="ORF">PG994_005878</name>
</gene>
<reference evidence="2 3" key="1">
    <citation type="submission" date="2023-01" db="EMBL/GenBank/DDBJ databases">
        <title>Analysis of 21 Apiospora genomes using comparative genomics revels a genus with tremendous synthesis potential of carbohydrate active enzymes and secondary metabolites.</title>
        <authorList>
            <person name="Sorensen T."/>
        </authorList>
    </citation>
    <scope>NUCLEOTIDE SEQUENCE [LARGE SCALE GENOMIC DNA]</scope>
    <source>
        <strain evidence="2 3">CBS 135458</strain>
    </source>
</reference>
<feature type="transmembrane region" description="Helical" evidence="1">
    <location>
        <begin position="241"/>
        <end position="263"/>
    </location>
</feature>
<comment type="caution">
    <text evidence="2">The sequence shown here is derived from an EMBL/GenBank/DDBJ whole genome shotgun (WGS) entry which is preliminary data.</text>
</comment>
<accession>A0ABR1VEH6</accession>
<feature type="transmembrane region" description="Helical" evidence="1">
    <location>
        <begin position="292"/>
        <end position="310"/>
    </location>
</feature>
<dbReference type="Proteomes" id="UP001480595">
    <property type="component" value="Unassembled WGS sequence"/>
</dbReference>
<name>A0ABR1VEH6_9PEZI</name>
<dbReference type="PANTHER" id="PTHR35395">
    <property type="entry name" value="DUF6536 DOMAIN-CONTAINING PROTEIN"/>
    <property type="match status" value="1"/>
</dbReference>
<feature type="transmembrane region" description="Helical" evidence="1">
    <location>
        <begin position="25"/>
        <end position="45"/>
    </location>
</feature>
<proteinExistence type="predicted"/>
<evidence type="ECO:0000313" key="2">
    <source>
        <dbReference type="EMBL" id="KAK8069262.1"/>
    </source>
</evidence>
<feature type="transmembrane region" description="Helical" evidence="1">
    <location>
        <begin position="124"/>
        <end position="144"/>
    </location>
</feature>
<organism evidence="2 3">
    <name type="scientific">Apiospora phragmitis</name>
    <dbReference type="NCBI Taxonomy" id="2905665"/>
    <lineage>
        <taxon>Eukaryota</taxon>
        <taxon>Fungi</taxon>
        <taxon>Dikarya</taxon>
        <taxon>Ascomycota</taxon>
        <taxon>Pezizomycotina</taxon>
        <taxon>Sordariomycetes</taxon>
        <taxon>Xylariomycetidae</taxon>
        <taxon>Amphisphaeriales</taxon>
        <taxon>Apiosporaceae</taxon>
        <taxon>Apiospora</taxon>
    </lineage>
</organism>
<protein>
    <submittedName>
        <fullName evidence="2">Uncharacterized protein</fullName>
    </submittedName>
</protein>
<feature type="transmembrane region" description="Helical" evidence="1">
    <location>
        <begin position="174"/>
        <end position="195"/>
    </location>
</feature>
<keyword evidence="1" id="KW-1133">Transmembrane helix</keyword>